<evidence type="ECO:0000256" key="5">
    <source>
        <dbReference type="ARBA" id="ARBA00022723"/>
    </source>
</evidence>
<evidence type="ECO:0000256" key="8">
    <source>
        <dbReference type="ARBA" id="ARBA00023033"/>
    </source>
</evidence>
<dbReference type="AlphaFoldDB" id="A0A6A4HFT6"/>
<sequence>MAQISSTLLASSGLAASTMLALIYFFRGREEHSTVAYPPGPKGATMPMYDTWVEFRNWGNEYGDLVYLPGMNLLILNHSRVAIDLLEKRARIYSDRNMNTMARLCGGELNLALAPYSDNWRKNRKLFQQNFRQSTINRFHPDQYAKVHELLRQLITTPDKFMQHILALSQRTIFSTLYGLDVDPDDPIAQTMVKSNQTFKQALLGAFPTVEQYPWLRFMPSWFPGCGFKKIAEQCLRDMMWSDTVPFEMAKTGKGSSLIAELATKAEGNLAEITSIKAMGTTSLSAAADTTASAIDSFILAMVLHPDVQMKGQEEIDRVLGRDRLPTFDDRLSLPYVEAIYREVLRLNPPLPLGIGHSSTEDDMYLGYHIPKGCNVIPNIWAMNRDPDVYSQPDDFLPERFLDDSSGPFTSLNSINAYGFGRRVCVGKYMADNTVWLTIASVLATLDLGKPKDKEGNDIDIPEEYTSSFTREPKPFQCSITPRTPYAKTLILATAS</sequence>
<dbReference type="GO" id="GO:0020037">
    <property type="term" value="F:heme binding"/>
    <property type="evidence" value="ECO:0007669"/>
    <property type="project" value="InterPro"/>
</dbReference>
<feature type="binding site" description="axial binding residue" evidence="9">
    <location>
        <position position="425"/>
    </location>
    <ligand>
        <name>heme</name>
        <dbReference type="ChEBI" id="CHEBI:30413"/>
    </ligand>
    <ligandPart>
        <name>Fe</name>
        <dbReference type="ChEBI" id="CHEBI:18248"/>
    </ligandPart>
</feature>
<keyword evidence="4 9" id="KW-0349">Heme</keyword>
<keyword evidence="11" id="KW-1185">Reference proteome</keyword>
<evidence type="ECO:0000256" key="7">
    <source>
        <dbReference type="ARBA" id="ARBA00023004"/>
    </source>
</evidence>
<dbReference type="PRINTS" id="PR00463">
    <property type="entry name" value="EP450I"/>
</dbReference>
<organism evidence="10 11">
    <name type="scientific">Gymnopus androsaceus JB14</name>
    <dbReference type="NCBI Taxonomy" id="1447944"/>
    <lineage>
        <taxon>Eukaryota</taxon>
        <taxon>Fungi</taxon>
        <taxon>Dikarya</taxon>
        <taxon>Basidiomycota</taxon>
        <taxon>Agaricomycotina</taxon>
        <taxon>Agaricomycetes</taxon>
        <taxon>Agaricomycetidae</taxon>
        <taxon>Agaricales</taxon>
        <taxon>Marasmiineae</taxon>
        <taxon>Omphalotaceae</taxon>
        <taxon>Gymnopus</taxon>
    </lineage>
</organism>
<evidence type="ECO:0000256" key="6">
    <source>
        <dbReference type="ARBA" id="ARBA00023002"/>
    </source>
</evidence>
<dbReference type="InterPro" id="IPR036396">
    <property type="entry name" value="Cyt_P450_sf"/>
</dbReference>
<dbReference type="InterPro" id="IPR002401">
    <property type="entry name" value="Cyt_P450_E_grp-I"/>
</dbReference>
<evidence type="ECO:0000313" key="11">
    <source>
        <dbReference type="Proteomes" id="UP000799118"/>
    </source>
</evidence>
<protein>
    <submittedName>
        <fullName evidence="10">Cytochrome P450 2 Le.CYP2</fullName>
    </submittedName>
</protein>
<dbReference type="Gene3D" id="1.10.630.10">
    <property type="entry name" value="Cytochrome P450"/>
    <property type="match status" value="1"/>
</dbReference>
<dbReference type="Pfam" id="PF00067">
    <property type="entry name" value="p450"/>
    <property type="match status" value="1"/>
</dbReference>
<dbReference type="SUPFAM" id="SSF48264">
    <property type="entry name" value="Cytochrome P450"/>
    <property type="match status" value="1"/>
</dbReference>
<proteinExistence type="inferred from homology"/>
<dbReference type="GO" id="GO:0004497">
    <property type="term" value="F:monooxygenase activity"/>
    <property type="evidence" value="ECO:0007669"/>
    <property type="project" value="UniProtKB-KW"/>
</dbReference>
<accession>A0A6A4HFT6</accession>
<evidence type="ECO:0000256" key="1">
    <source>
        <dbReference type="ARBA" id="ARBA00001971"/>
    </source>
</evidence>
<gene>
    <name evidence="10" type="ORF">BT96DRAFT_823525</name>
</gene>
<comment type="pathway">
    <text evidence="2">Secondary metabolite biosynthesis.</text>
</comment>
<dbReference type="InterPro" id="IPR050364">
    <property type="entry name" value="Cytochrome_P450_fung"/>
</dbReference>
<evidence type="ECO:0000256" key="4">
    <source>
        <dbReference type="ARBA" id="ARBA00022617"/>
    </source>
</evidence>
<keyword evidence="8" id="KW-0503">Monooxygenase</keyword>
<comment type="cofactor">
    <cofactor evidence="1 9">
        <name>heme</name>
        <dbReference type="ChEBI" id="CHEBI:30413"/>
    </cofactor>
</comment>
<dbReference type="EMBL" id="ML769499">
    <property type="protein sequence ID" value="KAE9397329.1"/>
    <property type="molecule type" value="Genomic_DNA"/>
</dbReference>
<dbReference type="GO" id="GO:0016705">
    <property type="term" value="F:oxidoreductase activity, acting on paired donors, with incorporation or reduction of molecular oxygen"/>
    <property type="evidence" value="ECO:0007669"/>
    <property type="project" value="InterPro"/>
</dbReference>
<dbReference type="OrthoDB" id="2789670at2759"/>
<dbReference type="PANTHER" id="PTHR46300:SF7">
    <property type="entry name" value="P450, PUTATIVE (EUROFUNG)-RELATED"/>
    <property type="match status" value="1"/>
</dbReference>
<dbReference type="PANTHER" id="PTHR46300">
    <property type="entry name" value="P450, PUTATIVE (EUROFUNG)-RELATED-RELATED"/>
    <property type="match status" value="1"/>
</dbReference>
<dbReference type="PRINTS" id="PR00385">
    <property type="entry name" value="P450"/>
</dbReference>
<comment type="similarity">
    <text evidence="3">Belongs to the cytochrome P450 family.</text>
</comment>
<dbReference type="InterPro" id="IPR001128">
    <property type="entry name" value="Cyt_P450"/>
</dbReference>
<keyword evidence="7 9" id="KW-0408">Iron</keyword>
<evidence type="ECO:0000313" key="10">
    <source>
        <dbReference type="EMBL" id="KAE9397329.1"/>
    </source>
</evidence>
<keyword evidence="5 9" id="KW-0479">Metal-binding</keyword>
<name>A0A6A4HFT6_9AGAR</name>
<dbReference type="CDD" id="cd11065">
    <property type="entry name" value="CYP64-like"/>
    <property type="match status" value="1"/>
</dbReference>
<evidence type="ECO:0000256" key="3">
    <source>
        <dbReference type="ARBA" id="ARBA00010617"/>
    </source>
</evidence>
<reference evidence="10" key="1">
    <citation type="journal article" date="2019" name="Environ. Microbiol.">
        <title>Fungal ecological strategies reflected in gene transcription - a case study of two litter decomposers.</title>
        <authorList>
            <person name="Barbi F."/>
            <person name="Kohler A."/>
            <person name="Barry K."/>
            <person name="Baskaran P."/>
            <person name="Daum C."/>
            <person name="Fauchery L."/>
            <person name="Ihrmark K."/>
            <person name="Kuo A."/>
            <person name="LaButti K."/>
            <person name="Lipzen A."/>
            <person name="Morin E."/>
            <person name="Grigoriev I.V."/>
            <person name="Henrissat B."/>
            <person name="Lindahl B."/>
            <person name="Martin F."/>
        </authorList>
    </citation>
    <scope>NUCLEOTIDE SEQUENCE</scope>
    <source>
        <strain evidence="10">JB14</strain>
    </source>
</reference>
<keyword evidence="6" id="KW-0560">Oxidoreductase</keyword>
<evidence type="ECO:0000256" key="2">
    <source>
        <dbReference type="ARBA" id="ARBA00005179"/>
    </source>
</evidence>
<evidence type="ECO:0000256" key="9">
    <source>
        <dbReference type="PIRSR" id="PIRSR602401-1"/>
    </source>
</evidence>
<dbReference type="Proteomes" id="UP000799118">
    <property type="component" value="Unassembled WGS sequence"/>
</dbReference>
<dbReference type="GO" id="GO:0005506">
    <property type="term" value="F:iron ion binding"/>
    <property type="evidence" value="ECO:0007669"/>
    <property type="project" value="InterPro"/>
</dbReference>